<protein>
    <recommendedName>
        <fullName evidence="3">AAA+ ATPase domain-containing protein</fullName>
    </recommendedName>
</protein>
<dbReference type="InterPro" id="IPR003593">
    <property type="entry name" value="AAA+_ATPase"/>
</dbReference>
<feature type="compositionally biased region" description="Polar residues" evidence="2">
    <location>
        <begin position="58"/>
        <end position="71"/>
    </location>
</feature>
<dbReference type="GO" id="GO:0005524">
    <property type="term" value="F:ATP binding"/>
    <property type="evidence" value="ECO:0007669"/>
    <property type="project" value="InterPro"/>
</dbReference>
<evidence type="ECO:0000313" key="4">
    <source>
        <dbReference type="EMBL" id="KAK6358935.1"/>
    </source>
</evidence>
<proteinExistence type="predicted"/>
<dbReference type="PANTHER" id="PTHR46411:SF1">
    <property type="entry name" value="FAMILY ATPASE, PUTATIVE (AFU_ORTHOLOGUE AFUA_7G05752)-RELATED"/>
    <property type="match status" value="1"/>
</dbReference>
<feature type="compositionally biased region" description="Polar residues" evidence="2">
    <location>
        <begin position="86"/>
        <end position="102"/>
    </location>
</feature>
<gene>
    <name evidence="4" type="ORF">TWF696_000109</name>
</gene>
<keyword evidence="5" id="KW-1185">Reference proteome</keyword>
<dbReference type="Proteomes" id="UP001375240">
    <property type="component" value="Unassembled WGS sequence"/>
</dbReference>
<sequence length="789" mass="88583">MASSKVVKLILQTDDGVSWQLPLELLRVIDDTNPAAGTTSKPEVGSLEGARTADAPTPQGTNTSTTPSSLPVFNLGVESAPVPPQTERQTPSSAHGGSSGSVRHNRPRERGSVLAFVRLDHLYDPKRHNYHLVETSSLERPSYDQYSHLVFVVRRVFSVKNEYQRTLVDVKSIELRDALAASIKNVKGITWTEDRPCLSPDFLVAHEPEIKAFTEKLESLEDLNENREKQLKHAQLLLSYIEEDFRKDREKFEALTKDGLITYELILMLLKPNTVVVAESVLGEPTVLHLRWSEFRKHHSKGDHVFMEASYVESDGKTFRYTETVLELPSFRGSVPITSLAVYPFRYDPQYETLRAELIERGKKFCALQRSDDPRIPGAFRAYNGLRFKRTKDDIFRFHCKGRVMVDTAAFRKYLPDYPGFAYTKATPRSMLHPAAHDPDDEGSGGSNSSSPRKPAVKTRRVSFNTLMDVDKMTDEDFLLCPSTVDGFSFSDKSWGQFSVEKMEDIQWHENAFDRLVLPQNQKTLIRALIESHTSGAHASDEEHPDFDDIIQGKGKGLVMLLHGKPGLGKTLTAESISETLKRPLYVCSAGDLPPDPSKLEVLDVASSWGAVLLIDEADVYLEQRGMSEVTRNALVCVFLRLLEYFKGILILTTNRVRTFDEAFQSRIHVAIAYTELGTDAKIQIWKTFIGTALESEHNLPLTTVPADTGKSKWKDNNTDAAALTDEDYTQLARHDLNGRQIKNAVKAAHALATTVGERLNMKHIREVLEVMNSFDRTFSGAHTGNLYS</sequence>
<evidence type="ECO:0000256" key="2">
    <source>
        <dbReference type="SAM" id="MobiDB-lite"/>
    </source>
</evidence>
<dbReference type="InterPro" id="IPR054289">
    <property type="entry name" value="DUF7025"/>
</dbReference>
<feature type="region of interest" description="Disordered" evidence="2">
    <location>
        <begin position="432"/>
        <end position="458"/>
    </location>
</feature>
<dbReference type="Pfam" id="PF22942">
    <property type="entry name" value="DUF7025"/>
    <property type="match status" value="1"/>
</dbReference>
<accession>A0AAV9VA95</accession>
<dbReference type="Gene3D" id="3.40.50.300">
    <property type="entry name" value="P-loop containing nucleotide triphosphate hydrolases"/>
    <property type="match status" value="1"/>
</dbReference>
<dbReference type="GO" id="GO:0016887">
    <property type="term" value="F:ATP hydrolysis activity"/>
    <property type="evidence" value="ECO:0007669"/>
    <property type="project" value="InterPro"/>
</dbReference>
<evidence type="ECO:0000313" key="5">
    <source>
        <dbReference type="Proteomes" id="UP001375240"/>
    </source>
</evidence>
<reference evidence="4 5" key="1">
    <citation type="submission" date="2019-10" db="EMBL/GenBank/DDBJ databases">
        <authorList>
            <person name="Palmer J.M."/>
        </authorList>
    </citation>
    <scope>NUCLEOTIDE SEQUENCE [LARGE SCALE GENOMIC DNA]</scope>
    <source>
        <strain evidence="4 5">TWF696</strain>
    </source>
</reference>
<organism evidence="4 5">
    <name type="scientific">Orbilia brochopaga</name>
    <dbReference type="NCBI Taxonomy" id="3140254"/>
    <lineage>
        <taxon>Eukaryota</taxon>
        <taxon>Fungi</taxon>
        <taxon>Dikarya</taxon>
        <taxon>Ascomycota</taxon>
        <taxon>Pezizomycotina</taxon>
        <taxon>Orbiliomycetes</taxon>
        <taxon>Orbiliales</taxon>
        <taxon>Orbiliaceae</taxon>
        <taxon>Orbilia</taxon>
    </lineage>
</organism>
<evidence type="ECO:0000259" key="3">
    <source>
        <dbReference type="SMART" id="SM00382"/>
    </source>
</evidence>
<feature type="domain" description="AAA+ ATPase" evidence="3">
    <location>
        <begin position="556"/>
        <end position="679"/>
    </location>
</feature>
<feature type="coiled-coil region" evidence="1">
    <location>
        <begin position="210"/>
        <end position="237"/>
    </location>
</feature>
<dbReference type="Pfam" id="PF00004">
    <property type="entry name" value="AAA"/>
    <property type="match status" value="1"/>
</dbReference>
<dbReference type="InterPro" id="IPR003959">
    <property type="entry name" value="ATPase_AAA_core"/>
</dbReference>
<dbReference type="SMART" id="SM00382">
    <property type="entry name" value="AAA"/>
    <property type="match status" value="1"/>
</dbReference>
<name>A0AAV9VA95_9PEZI</name>
<keyword evidence="1" id="KW-0175">Coiled coil</keyword>
<dbReference type="SUPFAM" id="SSF52540">
    <property type="entry name" value="P-loop containing nucleoside triphosphate hydrolases"/>
    <property type="match status" value="1"/>
</dbReference>
<dbReference type="EMBL" id="JAVHNQ010000001">
    <property type="protein sequence ID" value="KAK6358935.1"/>
    <property type="molecule type" value="Genomic_DNA"/>
</dbReference>
<dbReference type="PANTHER" id="PTHR46411">
    <property type="entry name" value="FAMILY ATPASE, PUTATIVE-RELATED"/>
    <property type="match status" value="1"/>
</dbReference>
<feature type="region of interest" description="Disordered" evidence="2">
    <location>
        <begin position="33"/>
        <end position="107"/>
    </location>
</feature>
<evidence type="ECO:0000256" key="1">
    <source>
        <dbReference type="SAM" id="Coils"/>
    </source>
</evidence>
<dbReference type="InterPro" id="IPR027417">
    <property type="entry name" value="P-loop_NTPase"/>
</dbReference>
<dbReference type="AlphaFoldDB" id="A0AAV9VA95"/>
<comment type="caution">
    <text evidence="4">The sequence shown here is derived from an EMBL/GenBank/DDBJ whole genome shotgun (WGS) entry which is preliminary data.</text>
</comment>